<dbReference type="PROSITE" id="PS00018">
    <property type="entry name" value="EF_HAND_1"/>
    <property type="match status" value="1"/>
</dbReference>
<proteinExistence type="predicted"/>
<dbReference type="EMBL" id="JAGDFM010000366">
    <property type="protein sequence ID" value="KAG7379186.1"/>
    <property type="molecule type" value="Genomic_DNA"/>
</dbReference>
<dbReference type="AlphaFoldDB" id="A0A8T1VE19"/>
<dbReference type="InterPro" id="IPR018247">
    <property type="entry name" value="EF_Hand_1_Ca_BS"/>
</dbReference>
<evidence type="ECO:0000313" key="2">
    <source>
        <dbReference type="EMBL" id="KAG7379186.1"/>
    </source>
</evidence>
<evidence type="ECO:0000313" key="3">
    <source>
        <dbReference type="Proteomes" id="UP000694044"/>
    </source>
</evidence>
<dbReference type="Proteomes" id="UP000694044">
    <property type="component" value="Unassembled WGS sequence"/>
</dbReference>
<keyword evidence="3" id="KW-1185">Reference proteome</keyword>
<protein>
    <recommendedName>
        <fullName evidence="1">EF-hand domain-containing protein</fullName>
    </recommendedName>
</protein>
<feature type="domain" description="EF-hand" evidence="1">
    <location>
        <begin position="122"/>
        <end position="157"/>
    </location>
</feature>
<comment type="caution">
    <text evidence="2">The sequence shown here is derived from an EMBL/GenBank/DDBJ whole genome shotgun (WGS) entry which is preliminary data.</text>
</comment>
<dbReference type="PROSITE" id="PS50222">
    <property type="entry name" value="EF_HAND_2"/>
    <property type="match status" value="1"/>
</dbReference>
<gene>
    <name evidence="2" type="ORF">PHYPSEUDO_008910</name>
</gene>
<evidence type="ECO:0000259" key="1">
    <source>
        <dbReference type="PROSITE" id="PS50222"/>
    </source>
</evidence>
<reference evidence="2" key="1">
    <citation type="submission" date="2021-02" db="EMBL/GenBank/DDBJ databases">
        <authorList>
            <person name="Palmer J.M."/>
        </authorList>
    </citation>
    <scope>NUCLEOTIDE SEQUENCE</scope>
    <source>
        <strain evidence="2">SCRP734</strain>
    </source>
</reference>
<dbReference type="OrthoDB" id="26525at2759"/>
<dbReference type="GO" id="GO:0005509">
    <property type="term" value="F:calcium ion binding"/>
    <property type="evidence" value="ECO:0007669"/>
    <property type="project" value="InterPro"/>
</dbReference>
<dbReference type="CDD" id="cd00051">
    <property type="entry name" value="EFh"/>
    <property type="match status" value="1"/>
</dbReference>
<dbReference type="InterPro" id="IPR002048">
    <property type="entry name" value="EF_hand_dom"/>
</dbReference>
<accession>A0A8T1VE19</accession>
<sequence length="242" mass="27064">MDELVLPPDSAAKLLRVFCFLRQHDRKARIVRKTTELTTWRLPPPISPTEDNTVLVTELADDMEPNGPRGVGATSSAAPTMQELRSEIKELQRGVIASSIDTSGFITAADLSSCIRSLNRVPKKGEVQWMIWEVDDDLDGSVSWEEFKGCYIRTLLDSHGLELNQLYYLIQFLLCDTDSSQTVSADEITAELQRIGGTEHLTAKLWSVLEGESEEQQLLRKLTLSEFLDATLGDLPATFNLH</sequence>
<name>A0A8T1VE19_9STRA</name>
<dbReference type="Pfam" id="PF13833">
    <property type="entry name" value="EF-hand_8"/>
    <property type="match status" value="1"/>
</dbReference>
<organism evidence="2 3">
    <name type="scientific">Phytophthora pseudosyringae</name>
    <dbReference type="NCBI Taxonomy" id="221518"/>
    <lineage>
        <taxon>Eukaryota</taxon>
        <taxon>Sar</taxon>
        <taxon>Stramenopiles</taxon>
        <taxon>Oomycota</taxon>
        <taxon>Peronosporomycetes</taxon>
        <taxon>Peronosporales</taxon>
        <taxon>Peronosporaceae</taxon>
        <taxon>Phytophthora</taxon>
    </lineage>
</organism>